<reference evidence="2" key="2">
    <citation type="submission" date="2023-06" db="EMBL/GenBank/DDBJ databases">
        <authorList>
            <consortium name="Lawrence Berkeley National Laboratory"/>
            <person name="Haridas S."/>
            <person name="Hensen N."/>
            <person name="Bonometti L."/>
            <person name="Westerberg I."/>
            <person name="Brannstrom I.O."/>
            <person name="Guillou S."/>
            <person name="Cros-Aarteil S."/>
            <person name="Calhoun S."/>
            <person name="Kuo A."/>
            <person name="Mondo S."/>
            <person name="Pangilinan J."/>
            <person name="Riley R."/>
            <person name="Labutti K."/>
            <person name="Andreopoulos B."/>
            <person name="Lipzen A."/>
            <person name="Chen C."/>
            <person name="Yanf M."/>
            <person name="Daum C."/>
            <person name="Ng V."/>
            <person name="Clum A."/>
            <person name="Steindorff A."/>
            <person name="Ohm R."/>
            <person name="Martin F."/>
            <person name="Silar P."/>
            <person name="Natvig D."/>
            <person name="Lalanne C."/>
            <person name="Gautier V."/>
            <person name="Ament-Velasquez S.L."/>
            <person name="Kruys A."/>
            <person name="Hutchinson M.I."/>
            <person name="Powell A.J."/>
            <person name="Barry K."/>
            <person name="Miller A.N."/>
            <person name="Grigoriev I.V."/>
            <person name="Debuchy R."/>
            <person name="Gladieux P."/>
            <person name="Thoren M.H."/>
            <person name="Johannesson H."/>
        </authorList>
    </citation>
    <scope>NUCLEOTIDE SEQUENCE</scope>
    <source>
        <strain evidence="2">CBS 560.94</strain>
    </source>
</reference>
<protein>
    <submittedName>
        <fullName evidence="2">Uncharacterized protein</fullName>
    </submittedName>
</protein>
<proteinExistence type="predicted"/>
<reference evidence="2" key="1">
    <citation type="journal article" date="2023" name="Mol. Phylogenet. Evol.">
        <title>Genome-scale phylogeny and comparative genomics of the fungal order Sordariales.</title>
        <authorList>
            <person name="Hensen N."/>
            <person name="Bonometti L."/>
            <person name="Westerberg I."/>
            <person name="Brannstrom I.O."/>
            <person name="Guillou S."/>
            <person name="Cros-Aarteil S."/>
            <person name="Calhoun S."/>
            <person name="Haridas S."/>
            <person name="Kuo A."/>
            <person name="Mondo S."/>
            <person name="Pangilinan J."/>
            <person name="Riley R."/>
            <person name="LaButti K."/>
            <person name="Andreopoulos B."/>
            <person name="Lipzen A."/>
            <person name="Chen C."/>
            <person name="Yan M."/>
            <person name="Daum C."/>
            <person name="Ng V."/>
            <person name="Clum A."/>
            <person name="Steindorff A."/>
            <person name="Ohm R.A."/>
            <person name="Martin F."/>
            <person name="Silar P."/>
            <person name="Natvig D.O."/>
            <person name="Lalanne C."/>
            <person name="Gautier V."/>
            <person name="Ament-Velasquez S.L."/>
            <person name="Kruys A."/>
            <person name="Hutchinson M.I."/>
            <person name="Powell A.J."/>
            <person name="Barry K."/>
            <person name="Miller A.N."/>
            <person name="Grigoriev I.V."/>
            <person name="Debuchy R."/>
            <person name="Gladieux P."/>
            <person name="Hiltunen Thoren M."/>
            <person name="Johannesson H."/>
        </authorList>
    </citation>
    <scope>NUCLEOTIDE SEQUENCE</scope>
    <source>
        <strain evidence="2">CBS 560.94</strain>
    </source>
</reference>
<dbReference type="AlphaFoldDB" id="A0AAE0MTP7"/>
<evidence type="ECO:0000313" key="3">
    <source>
        <dbReference type="Proteomes" id="UP001278500"/>
    </source>
</evidence>
<feature type="region of interest" description="Disordered" evidence="1">
    <location>
        <begin position="1"/>
        <end position="30"/>
    </location>
</feature>
<sequence>MPLFLSRVSVSRTSAEDAAPPTRGQSTKTAIKDMPKHTSLPARHMIDKLMLTIPSTRPAFWDGGRFRESSDASVVPRREARNRHRASMVRILPMGSQLPFPRKCAIPTRGRISSYRLCYREQRLSKSSGSLSSAPQEVIIQRKAMFVLCQASPDTAWTGFQLFPLPPRPKSLTDVFLHALKCFPVRRGIFILLRPNGNM</sequence>
<gene>
    <name evidence="2" type="ORF">B0H65DRAFT_174646</name>
</gene>
<dbReference type="Proteomes" id="UP001278500">
    <property type="component" value="Unassembled WGS sequence"/>
</dbReference>
<evidence type="ECO:0000256" key="1">
    <source>
        <dbReference type="SAM" id="MobiDB-lite"/>
    </source>
</evidence>
<dbReference type="GeneID" id="87858574"/>
<evidence type="ECO:0000313" key="2">
    <source>
        <dbReference type="EMBL" id="KAK3348399.1"/>
    </source>
</evidence>
<comment type="caution">
    <text evidence="2">The sequence shown here is derived from an EMBL/GenBank/DDBJ whole genome shotgun (WGS) entry which is preliminary data.</text>
</comment>
<accession>A0AAE0MTP7</accession>
<organism evidence="2 3">
    <name type="scientific">Neurospora tetraspora</name>
    <dbReference type="NCBI Taxonomy" id="94610"/>
    <lineage>
        <taxon>Eukaryota</taxon>
        <taxon>Fungi</taxon>
        <taxon>Dikarya</taxon>
        <taxon>Ascomycota</taxon>
        <taxon>Pezizomycotina</taxon>
        <taxon>Sordariomycetes</taxon>
        <taxon>Sordariomycetidae</taxon>
        <taxon>Sordariales</taxon>
        <taxon>Sordariaceae</taxon>
        <taxon>Neurospora</taxon>
    </lineage>
</organism>
<dbReference type="RefSeq" id="XP_062683481.1">
    <property type="nucleotide sequence ID" value="XM_062821420.1"/>
</dbReference>
<keyword evidence="3" id="KW-1185">Reference proteome</keyword>
<dbReference type="EMBL" id="JAUEPP010000003">
    <property type="protein sequence ID" value="KAK3348399.1"/>
    <property type="molecule type" value="Genomic_DNA"/>
</dbReference>
<name>A0AAE0MTP7_9PEZI</name>